<accession>A0ACC0FJS1</accession>
<dbReference type="Proteomes" id="UP001060215">
    <property type="component" value="Chromosome 14"/>
</dbReference>
<evidence type="ECO:0000313" key="2">
    <source>
        <dbReference type="Proteomes" id="UP001060215"/>
    </source>
</evidence>
<proteinExistence type="predicted"/>
<evidence type="ECO:0000313" key="1">
    <source>
        <dbReference type="EMBL" id="KAI7988382.1"/>
    </source>
</evidence>
<name>A0ACC0FJS1_9ERIC</name>
<gene>
    <name evidence="1" type="ORF">LOK49_LG13G02716</name>
</gene>
<organism evidence="1 2">
    <name type="scientific">Camellia lanceoleosa</name>
    <dbReference type="NCBI Taxonomy" id="1840588"/>
    <lineage>
        <taxon>Eukaryota</taxon>
        <taxon>Viridiplantae</taxon>
        <taxon>Streptophyta</taxon>
        <taxon>Embryophyta</taxon>
        <taxon>Tracheophyta</taxon>
        <taxon>Spermatophyta</taxon>
        <taxon>Magnoliopsida</taxon>
        <taxon>eudicotyledons</taxon>
        <taxon>Gunneridae</taxon>
        <taxon>Pentapetalae</taxon>
        <taxon>asterids</taxon>
        <taxon>Ericales</taxon>
        <taxon>Theaceae</taxon>
        <taxon>Camellia</taxon>
    </lineage>
</organism>
<comment type="caution">
    <text evidence="1">The sequence shown here is derived from an EMBL/GenBank/DDBJ whole genome shotgun (WGS) entry which is preliminary data.</text>
</comment>
<protein>
    <submittedName>
        <fullName evidence="1">Uncharacterized protein</fullName>
    </submittedName>
</protein>
<sequence>MIFSVIFFFLEEKIVLPALTHKSSESCEFKSSSLTDNELTSTHKFKICSLQPSISLIQDLVEFKGV</sequence>
<dbReference type="EMBL" id="CM045771">
    <property type="protein sequence ID" value="KAI7988382.1"/>
    <property type="molecule type" value="Genomic_DNA"/>
</dbReference>
<keyword evidence="2" id="KW-1185">Reference proteome</keyword>
<reference evidence="1 2" key="1">
    <citation type="journal article" date="2022" name="Plant J.">
        <title>Chromosome-level genome of Camellia lanceoleosa provides a valuable resource for understanding genome evolution and self-incompatibility.</title>
        <authorList>
            <person name="Gong W."/>
            <person name="Xiao S."/>
            <person name="Wang L."/>
            <person name="Liao Z."/>
            <person name="Chang Y."/>
            <person name="Mo W."/>
            <person name="Hu G."/>
            <person name="Li W."/>
            <person name="Zhao G."/>
            <person name="Zhu H."/>
            <person name="Hu X."/>
            <person name="Ji K."/>
            <person name="Xiang X."/>
            <person name="Song Q."/>
            <person name="Yuan D."/>
            <person name="Jin S."/>
            <person name="Zhang L."/>
        </authorList>
    </citation>
    <scope>NUCLEOTIDE SEQUENCE [LARGE SCALE GENOMIC DNA]</scope>
    <source>
        <strain evidence="1">SQ_2022a</strain>
    </source>
</reference>